<proteinExistence type="inferred from homology"/>
<feature type="signal peptide" evidence="6">
    <location>
        <begin position="1"/>
        <end position="22"/>
    </location>
</feature>
<dbReference type="PRINTS" id="PR00135">
    <property type="entry name" value="LYZLACT"/>
</dbReference>
<dbReference type="CDD" id="cd16897">
    <property type="entry name" value="LYZ_C"/>
    <property type="match status" value="1"/>
</dbReference>
<dbReference type="GO" id="GO:0003796">
    <property type="term" value="F:lysozyme activity"/>
    <property type="evidence" value="ECO:0007669"/>
    <property type="project" value="UniProtKB-EC"/>
</dbReference>
<dbReference type="InterPro" id="IPR019799">
    <property type="entry name" value="Glyco_hydro_22_CS"/>
</dbReference>
<keyword evidence="9" id="KW-1185">Reference proteome</keyword>
<dbReference type="PRINTS" id="PR00137">
    <property type="entry name" value="LYSOZYME"/>
</dbReference>
<evidence type="ECO:0000259" key="7">
    <source>
        <dbReference type="PROSITE" id="PS00128"/>
    </source>
</evidence>
<dbReference type="FunFam" id="1.10.530.10:FF:000001">
    <property type="entry name" value="Lysozyme C"/>
    <property type="match status" value="1"/>
</dbReference>
<evidence type="ECO:0000256" key="4">
    <source>
        <dbReference type="ARBA" id="ARBA00023157"/>
    </source>
</evidence>
<dbReference type="Gene3D" id="1.10.530.10">
    <property type="match status" value="1"/>
</dbReference>
<dbReference type="AlphaFoldDB" id="A0A9Q1AXG0"/>
<dbReference type="InterPro" id="IPR023346">
    <property type="entry name" value="Lysozyme-like_dom_sf"/>
</dbReference>
<name>A0A9Q1AXG0_9SAUR</name>
<dbReference type="PANTHER" id="PTHR11407:SF63">
    <property type="entry name" value="LYSOZYME C"/>
    <property type="match status" value="1"/>
</dbReference>
<dbReference type="SUPFAM" id="SSF53955">
    <property type="entry name" value="Lysozyme-like"/>
    <property type="match status" value="1"/>
</dbReference>
<feature type="chain" id="PRO_5040271133" description="lysozyme" evidence="6">
    <location>
        <begin position="23"/>
        <end position="135"/>
    </location>
</feature>
<dbReference type="PROSITE" id="PS51348">
    <property type="entry name" value="GLYCOSYL_HYDROL_F22_2"/>
    <property type="match status" value="1"/>
</dbReference>
<evidence type="ECO:0000256" key="3">
    <source>
        <dbReference type="ARBA" id="ARBA00022638"/>
    </source>
</evidence>
<dbReference type="SMART" id="SM00263">
    <property type="entry name" value="LYZ1"/>
    <property type="match status" value="1"/>
</dbReference>
<dbReference type="InterPro" id="IPR000974">
    <property type="entry name" value="Glyco_hydro_22_lys"/>
</dbReference>
<protein>
    <recommendedName>
        <fullName evidence="2">lysozyme</fullName>
        <ecNumber evidence="2">3.2.1.17</ecNumber>
    </recommendedName>
</protein>
<dbReference type="Pfam" id="PF00062">
    <property type="entry name" value="Lys"/>
    <property type="match status" value="1"/>
</dbReference>
<sequence length="135" mass="15093">MKTLLVLGLSLFVALVMPGAEAKVFERCELARELKRSGFDKVGDWVCLVEHESRYNTAAINDNGRSRDYGIFQINSQYWCDDGKTQGSKNMCHISCSKFLDDDIRDDMKCAKLIAQQARGLTPCLGHACSAIKKL</sequence>
<dbReference type="Proteomes" id="UP001142489">
    <property type="component" value="Unassembled WGS sequence"/>
</dbReference>
<evidence type="ECO:0000256" key="2">
    <source>
        <dbReference type="ARBA" id="ARBA00012732"/>
    </source>
</evidence>
<dbReference type="PANTHER" id="PTHR11407">
    <property type="entry name" value="LYSOZYME C"/>
    <property type="match status" value="1"/>
</dbReference>
<reference evidence="8" key="1">
    <citation type="journal article" date="2023" name="DNA Res.">
        <title>Chromosome-level genome assembly of Phrynocephalus forsythii using third-generation DNA sequencing and Hi-C analysis.</title>
        <authorList>
            <person name="Qi Y."/>
            <person name="Zhao W."/>
            <person name="Zhao Y."/>
            <person name="Niu C."/>
            <person name="Cao S."/>
            <person name="Zhang Y."/>
        </authorList>
    </citation>
    <scope>NUCLEOTIDE SEQUENCE</scope>
    <source>
        <tissue evidence="8">Muscle</tissue>
    </source>
</reference>
<dbReference type="InterPro" id="IPR001916">
    <property type="entry name" value="Glyco_hydro_22"/>
</dbReference>
<evidence type="ECO:0000256" key="5">
    <source>
        <dbReference type="RuleBase" id="RU004440"/>
    </source>
</evidence>
<keyword evidence="3" id="KW-0081">Bacteriolytic enzyme</keyword>
<dbReference type="OrthoDB" id="17373at2759"/>
<keyword evidence="6" id="KW-0732">Signal</keyword>
<comment type="caution">
    <text evidence="8">The sequence shown here is derived from an EMBL/GenBank/DDBJ whole genome shotgun (WGS) entry which is preliminary data.</text>
</comment>
<feature type="domain" description="Glycosyl hydrolases family 22 (GH22)" evidence="7">
    <location>
        <begin position="92"/>
        <end position="110"/>
    </location>
</feature>
<evidence type="ECO:0000256" key="1">
    <source>
        <dbReference type="ARBA" id="ARBA00010859"/>
    </source>
</evidence>
<dbReference type="EC" id="3.2.1.17" evidence="2"/>
<dbReference type="EMBL" id="JAPFRF010000011">
    <property type="protein sequence ID" value="KAJ7317536.1"/>
    <property type="molecule type" value="Genomic_DNA"/>
</dbReference>
<accession>A0A9Q1AXG0</accession>
<evidence type="ECO:0000313" key="9">
    <source>
        <dbReference type="Proteomes" id="UP001142489"/>
    </source>
</evidence>
<evidence type="ECO:0000313" key="8">
    <source>
        <dbReference type="EMBL" id="KAJ7317536.1"/>
    </source>
</evidence>
<evidence type="ECO:0000256" key="6">
    <source>
        <dbReference type="SAM" id="SignalP"/>
    </source>
</evidence>
<dbReference type="GO" id="GO:0031640">
    <property type="term" value="P:killing of cells of another organism"/>
    <property type="evidence" value="ECO:0007669"/>
    <property type="project" value="UniProtKB-KW"/>
</dbReference>
<comment type="similarity">
    <text evidence="1 5">Belongs to the glycosyl hydrolase 22 family.</text>
</comment>
<gene>
    <name evidence="8" type="ORF">JRQ81_003698</name>
</gene>
<keyword evidence="3" id="KW-0929">Antimicrobial</keyword>
<organism evidence="8 9">
    <name type="scientific">Phrynocephalus forsythii</name>
    <dbReference type="NCBI Taxonomy" id="171643"/>
    <lineage>
        <taxon>Eukaryota</taxon>
        <taxon>Metazoa</taxon>
        <taxon>Chordata</taxon>
        <taxon>Craniata</taxon>
        <taxon>Vertebrata</taxon>
        <taxon>Euteleostomi</taxon>
        <taxon>Lepidosauria</taxon>
        <taxon>Squamata</taxon>
        <taxon>Bifurcata</taxon>
        <taxon>Unidentata</taxon>
        <taxon>Episquamata</taxon>
        <taxon>Toxicofera</taxon>
        <taxon>Iguania</taxon>
        <taxon>Acrodonta</taxon>
        <taxon>Agamidae</taxon>
        <taxon>Agaminae</taxon>
        <taxon>Phrynocephalus</taxon>
    </lineage>
</organism>
<dbReference type="GO" id="GO:0042742">
    <property type="term" value="P:defense response to bacterium"/>
    <property type="evidence" value="ECO:0007669"/>
    <property type="project" value="UniProtKB-KW"/>
</dbReference>
<dbReference type="PROSITE" id="PS00128">
    <property type="entry name" value="GLYCOSYL_HYDROL_F22_1"/>
    <property type="match status" value="1"/>
</dbReference>
<keyword evidence="4" id="KW-1015">Disulfide bond</keyword>